<sequence length="279" mass="31503">MVADDGADHGNGCFDEEWPTELDNELIDEKESYEIEEEDEDGEAEEADSFSADFYRCGTDWSCLLPGHGDAKRKLKQANLLEMWGLNEPKPQLLSPPPPKRLKTVYHPLDLNTEYIIEGVKVTLLEALHCPGAALIHFILPTGLCYLHTGDSGLLSVPFKEDVLSYVVRVTKGFLKRQPKTLVVLGHTALEKNVFILPFRRHWGNQYAAVLAFRQQQGMIPDVSFAIVTGVPYSEHSSFTELKEFVKFLKPDKIIPTVNVGNPATRDKMHSYFQEWLKG</sequence>
<comment type="subcellular location">
    <subcellularLocation>
        <location evidence="1">Nucleus</location>
    </subcellularLocation>
</comment>
<dbReference type="SUPFAM" id="SSF56281">
    <property type="entry name" value="Metallo-hydrolase/oxidoreductase"/>
    <property type="match status" value="1"/>
</dbReference>
<evidence type="ECO:0000256" key="2">
    <source>
        <dbReference type="ARBA" id="ARBA00010304"/>
    </source>
</evidence>
<dbReference type="PANTHER" id="PTHR23240">
    <property type="entry name" value="DNA CROSS-LINK REPAIR PROTEIN PSO2/SNM1-RELATED"/>
    <property type="match status" value="1"/>
</dbReference>
<evidence type="ECO:0000259" key="7">
    <source>
        <dbReference type="Pfam" id="PF07522"/>
    </source>
</evidence>
<dbReference type="GO" id="GO:0006303">
    <property type="term" value="P:double-strand break repair via nonhomologous end joining"/>
    <property type="evidence" value="ECO:0007669"/>
    <property type="project" value="TreeGrafter"/>
</dbReference>
<protein>
    <recommendedName>
        <fullName evidence="7">DNA repair metallo-beta-lactamase domain-containing protein</fullName>
    </recommendedName>
</protein>
<dbReference type="Pfam" id="PF07522">
    <property type="entry name" value="DRMBL"/>
    <property type="match status" value="1"/>
</dbReference>
<evidence type="ECO:0000313" key="8">
    <source>
        <dbReference type="EMBL" id="KAF2323004.1"/>
    </source>
</evidence>
<keyword evidence="3" id="KW-0227">DNA damage</keyword>
<dbReference type="PANTHER" id="PTHR23240:SF36">
    <property type="entry name" value="DNA CROSS-LINK REPAIR PROTEIN SNM1"/>
    <property type="match status" value="1"/>
</dbReference>
<keyword evidence="4" id="KW-0234">DNA repair</keyword>
<keyword evidence="9" id="KW-1185">Reference proteome</keyword>
<dbReference type="Proteomes" id="UP000467840">
    <property type="component" value="Chromosome 11"/>
</dbReference>
<reference evidence="8 9" key="1">
    <citation type="journal article" date="2020" name="Mol. Plant">
        <title>The Chromosome-Based Rubber Tree Genome Provides New Insights into Spurge Genome Evolution and Rubber Biosynthesis.</title>
        <authorList>
            <person name="Liu J."/>
            <person name="Shi C."/>
            <person name="Shi C.C."/>
            <person name="Li W."/>
            <person name="Zhang Q.J."/>
            <person name="Zhang Y."/>
            <person name="Li K."/>
            <person name="Lu H.F."/>
            <person name="Shi C."/>
            <person name="Zhu S.T."/>
            <person name="Xiao Z.Y."/>
            <person name="Nan H."/>
            <person name="Yue Y."/>
            <person name="Zhu X.G."/>
            <person name="Wu Y."/>
            <person name="Hong X.N."/>
            <person name="Fan G.Y."/>
            <person name="Tong Y."/>
            <person name="Zhang D."/>
            <person name="Mao C.L."/>
            <person name="Liu Y.L."/>
            <person name="Hao S.J."/>
            <person name="Liu W.Q."/>
            <person name="Lv M.Q."/>
            <person name="Zhang H.B."/>
            <person name="Liu Y."/>
            <person name="Hu-Tang G.R."/>
            <person name="Wang J.P."/>
            <person name="Wang J.H."/>
            <person name="Sun Y.H."/>
            <person name="Ni S.B."/>
            <person name="Chen W.B."/>
            <person name="Zhang X.C."/>
            <person name="Jiao Y.N."/>
            <person name="Eichler E.E."/>
            <person name="Li G.H."/>
            <person name="Liu X."/>
            <person name="Gao L.Z."/>
        </authorList>
    </citation>
    <scope>NUCLEOTIDE SEQUENCE [LARGE SCALE GENOMIC DNA]</scope>
    <source>
        <strain evidence="9">cv. GT1</strain>
        <tissue evidence="8">Leaf</tissue>
    </source>
</reference>
<feature type="region of interest" description="Disordered" evidence="6">
    <location>
        <begin position="1"/>
        <end position="21"/>
    </location>
</feature>
<dbReference type="Gene3D" id="3.60.15.10">
    <property type="entry name" value="Ribonuclease Z/Hydroxyacylglutathione hydrolase-like"/>
    <property type="match status" value="1"/>
</dbReference>
<accession>A0A6A6NC97</accession>
<dbReference type="AlphaFoldDB" id="A0A6A6NC97"/>
<keyword evidence="5" id="KW-0539">Nucleus</keyword>
<dbReference type="GO" id="GO:0005634">
    <property type="term" value="C:nucleus"/>
    <property type="evidence" value="ECO:0007669"/>
    <property type="project" value="UniProtKB-SubCell"/>
</dbReference>
<comment type="similarity">
    <text evidence="2">Belongs to the DNA repair metallo-beta-lactamase (DRMBL) family.</text>
</comment>
<proteinExistence type="inferred from homology"/>
<evidence type="ECO:0000256" key="4">
    <source>
        <dbReference type="ARBA" id="ARBA00023204"/>
    </source>
</evidence>
<dbReference type="EMBL" id="JAAGAX010000002">
    <property type="protein sequence ID" value="KAF2323004.1"/>
    <property type="molecule type" value="Genomic_DNA"/>
</dbReference>
<comment type="caution">
    <text evidence="8">The sequence shown here is derived from an EMBL/GenBank/DDBJ whole genome shotgun (WGS) entry which is preliminary data.</text>
</comment>
<dbReference type="GO" id="GO:0035312">
    <property type="term" value="F:5'-3' DNA exonuclease activity"/>
    <property type="evidence" value="ECO:0007669"/>
    <property type="project" value="TreeGrafter"/>
</dbReference>
<feature type="domain" description="DNA repair metallo-beta-lactamase" evidence="7">
    <location>
        <begin position="228"/>
        <end position="262"/>
    </location>
</feature>
<evidence type="ECO:0000313" key="9">
    <source>
        <dbReference type="Proteomes" id="UP000467840"/>
    </source>
</evidence>
<gene>
    <name evidence="8" type="ORF">GH714_032719</name>
</gene>
<dbReference type="InterPro" id="IPR036866">
    <property type="entry name" value="RibonucZ/Hydroxyglut_hydro"/>
</dbReference>
<name>A0A6A6NC97_HEVBR</name>
<evidence type="ECO:0000256" key="1">
    <source>
        <dbReference type="ARBA" id="ARBA00004123"/>
    </source>
</evidence>
<dbReference type="InterPro" id="IPR011084">
    <property type="entry name" value="DRMBL"/>
</dbReference>
<organism evidence="8 9">
    <name type="scientific">Hevea brasiliensis</name>
    <name type="common">Para rubber tree</name>
    <name type="synonym">Siphonia brasiliensis</name>
    <dbReference type="NCBI Taxonomy" id="3981"/>
    <lineage>
        <taxon>Eukaryota</taxon>
        <taxon>Viridiplantae</taxon>
        <taxon>Streptophyta</taxon>
        <taxon>Embryophyta</taxon>
        <taxon>Tracheophyta</taxon>
        <taxon>Spermatophyta</taxon>
        <taxon>Magnoliopsida</taxon>
        <taxon>eudicotyledons</taxon>
        <taxon>Gunneridae</taxon>
        <taxon>Pentapetalae</taxon>
        <taxon>rosids</taxon>
        <taxon>fabids</taxon>
        <taxon>Malpighiales</taxon>
        <taxon>Euphorbiaceae</taxon>
        <taxon>Crotonoideae</taxon>
        <taxon>Micrandreae</taxon>
        <taxon>Hevea</taxon>
    </lineage>
</organism>
<dbReference type="GO" id="GO:0003684">
    <property type="term" value="F:damaged DNA binding"/>
    <property type="evidence" value="ECO:0007669"/>
    <property type="project" value="TreeGrafter"/>
</dbReference>
<evidence type="ECO:0000256" key="3">
    <source>
        <dbReference type="ARBA" id="ARBA00022763"/>
    </source>
</evidence>
<evidence type="ECO:0000256" key="5">
    <source>
        <dbReference type="ARBA" id="ARBA00023242"/>
    </source>
</evidence>
<evidence type="ECO:0000256" key="6">
    <source>
        <dbReference type="SAM" id="MobiDB-lite"/>
    </source>
</evidence>
<dbReference type="GO" id="GO:0036297">
    <property type="term" value="P:interstrand cross-link repair"/>
    <property type="evidence" value="ECO:0007669"/>
    <property type="project" value="TreeGrafter"/>
</dbReference>